<name>A0A1T4JK32_TREPO</name>
<dbReference type="EMBL" id="FUWG01000003">
    <property type="protein sequence ID" value="SJZ30427.1"/>
    <property type="molecule type" value="Genomic_DNA"/>
</dbReference>
<dbReference type="RefSeq" id="WP_078932386.1">
    <property type="nucleotide sequence ID" value="NZ_FUWG01000003.1"/>
</dbReference>
<dbReference type="OrthoDB" id="361755at2"/>
<dbReference type="STRING" id="261392.SAMN02745149_00458"/>
<protein>
    <submittedName>
        <fullName evidence="1">Uncharacterized protein</fullName>
    </submittedName>
</protein>
<evidence type="ECO:0000313" key="1">
    <source>
        <dbReference type="EMBL" id="SJZ30427.1"/>
    </source>
</evidence>
<evidence type="ECO:0000313" key="2">
    <source>
        <dbReference type="Proteomes" id="UP000190423"/>
    </source>
</evidence>
<dbReference type="GeneID" id="78315779"/>
<proteinExistence type="predicted"/>
<keyword evidence="2" id="KW-1185">Reference proteome</keyword>
<dbReference type="Proteomes" id="UP000190423">
    <property type="component" value="Unassembled WGS sequence"/>
</dbReference>
<reference evidence="1 2" key="1">
    <citation type="submission" date="2017-02" db="EMBL/GenBank/DDBJ databases">
        <authorList>
            <person name="Peterson S.W."/>
        </authorList>
    </citation>
    <scope>NUCLEOTIDE SEQUENCE [LARGE SCALE GENOMIC DNA]</scope>
    <source>
        <strain evidence="1 2">ATCC BAA-908</strain>
    </source>
</reference>
<gene>
    <name evidence="1" type="ORF">SAMN02745149_00458</name>
</gene>
<organism evidence="1 2">
    <name type="scientific">Treponema porcinum</name>
    <dbReference type="NCBI Taxonomy" id="261392"/>
    <lineage>
        <taxon>Bacteria</taxon>
        <taxon>Pseudomonadati</taxon>
        <taxon>Spirochaetota</taxon>
        <taxon>Spirochaetia</taxon>
        <taxon>Spirochaetales</taxon>
        <taxon>Treponemataceae</taxon>
        <taxon>Treponema</taxon>
    </lineage>
</organism>
<sequence length="153" mass="18214">MTNLTLNGLMKEADYWIKTRTSKTDVKTPEKFSDYDIEYTYYVVFSISKTNFERQVSAAMDDVPDNDDQTKFLKEVLTTKLKDSIITNKNPVVVDFLTAVEYTQPFYDKKKKLTILLHILTGKLEYRILRQKRYVLRQNTNLFWILRHRQNSL</sequence>
<accession>A0A1T4JK32</accession>
<dbReference type="AlphaFoldDB" id="A0A1T4JK32"/>